<accession>A0A9X1LDR5</accession>
<reference evidence="3" key="1">
    <citation type="submission" date="2021-10" db="EMBL/GenBank/DDBJ databases">
        <title>Roseicella aerolatum sp. nov., isolated from aerosols of e-waste dismantling site.</title>
        <authorList>
            <person name="Qin T."/>
        </authorList>
    </citation>
    <scope>NUCLEOTIDE SEQUENCE</scope>
    <source>
        <strain evidence="3">GB24</strain>
    </source>
</reference>
<dbReference type="Gene3D" id="3.30.420.10">
    <property type="entry name" value="Ribonuclease H-like superfamily/Ribonuclease H"/>
    <property type="match status" value="1"/>
</dbReference>
<proteinExistence type="predicted"/>
<feature type="domain" description="Winged helix-turn helix" evidence="2">
    <location>
        <begin position="69"/>
        <end position="117"/>
    </location>
</feature>
<comment type="caution">
    <text evidence="3">The sequence shown here is derived from an EMBL/GenBank/DDBJ whole genome shotgun (WGS) entry which is preliminary data.</text>
</comment>
<dbReference type="PANTHER" id="PTHR46564">
    <property type="entry name" value="TRANSPOSASE"/>
    <property type="match status" value="1"/>
</dbReference>
<dbReference type="InterPro" id="IPR038717">
    <property type="entry name" value="Tc1-like_DDE_dom"/>
</dbReference>
<dbReference type="InterPro" id="IPR036397">
    <property type="entry name" value="RNaseH_sf"/>
</dbReference>
<keyword evidence="4" id="KW-1185">Reference proteome</keyword>
<feature type="domain" description="Tc1-like transposase DDE" evidence="1">
    <location>
        <begin position="134"/>
        <end position="270"/>
    </location>
</feature>
<dbReference type="AlphaFoldDB" id="A0A9X1LDR5"/>
<dbReference type="NCBIfam" id="NF033545">
    <property type="entry name" value="transpos_IS630"/>
    <property type="match status" value="1"/>
</dbReference>
<dbReference type="Pfam" id="PF13592">
    <property type="entry name" value="HTH_33"/>
    <property type="match status" value="1"/>
</dbReference>
<dbReference type="InterPro" id="IPR047655">
    <property type="entry name" value="Transpos_IS630-like"/>
</dbReference>
<sequence length="305" mass="33836">MRDRVLAAEGEPIREVAERLLVSPSYVVKVRARLRKTGEREARPQRNQLPLRLAPMLSALRMRATSDATVAELRAWAEAEHGTRVSHQVMWKVLTRLGLTPQKKRLRAAEQDRPDIAEARRAWAKAATRLDPARLVFLDETWATTNMARTHGRAPRGSRLVAAVPHGHWHTTTFLCGLRTSGPVAPLVLEGAINGRAFRAYVEQMLAPTLGTGDIVIMDNLGSHKVEGVREAIEAQGAQLLYLPPYSPDLNPIELAFSKLKRLLRSAATRTVGTLWDTIGSLLDRFSPSECAAYFQHCGYAQSGQ</sequence>
<dbReference type="Pfam" id="PF13358">
    <property type="entry name" value="DDE_3"/>
    <property type="match status" value="1"/>
</dbReference>
<organism evidence="3 4">
    <name type="scientific">Roseicella aerolata</name>
    <dbReference type="NCBI Taxonomy" id="2883479"/>
    <lineage>
        <taxon>Bacteria</taxon>
        <taxon>Pseudomonadati</taxon>
        <taxon>Pseudomonadota</taxon>
        <taxon>Alphaproteobacteria</taxon>
        <taxon>Acetobacterales</taxon>
        <taxon>Roseomonadaceae</taxon>
        <taxon>Roseicella</taxon>
    </lineage>
</organism>
<evidence type="ECO:0000313" key="4">
    <source>
        <dbReference type="Proteomes" id="UP001139311"/>
    </source>
</evidence>
<evidence type="ECO:0000259" key="2">
    <source>
        <dbReference type="Pfam" id="PF13592"/>
    </source>
</evidence>
<dbReference type="InterPro" id="IPR025959">
    <property type="entry name" value="Winged_HTH_dom"/>
</dbReference>
<dbReference type="EMBL" id="JAJAQI010000166">
    <property type="protein sequence ID" value="MCB4825610.1"/>
    <property type="molecule type" value="Genomic_DNA"/>
</dbReference>
<dbReference type="GO" id="GO:0003676">
    <property type="term" value="F:nucleic acid binding"/>
    <property type="evidence" value="ECO:0007669"/>
    <property type="project" value="InterPro"/>
</dbReference>
<dbReference type="InterPro" id="IPR009057">
    <property type="entry name" value="Homeodomain-like_sf"/>
</dbReference>
<evidence type="ECO:0000259" key="1">
    <source>
        <dbReference type="Pfam" id="PF13358"/>
    </source>
</evidence>
<dbReference type="PANTHER" id="PTHR46564:SF1">
    <property type="entry name" value="TRANSPOSASE"/>
    <property type="match status" value="1"/>
</dbReference>
<dbReference type="SUPFAM" id="SSF46689">
    <property type="entry name" value="Homeodomain-like"/>
    <property type="match status" value="1"/>
</dbReference>
<evidence type="ECO:0000313" key="3">
    <source>
        <dbReference type="EMBL" id="MCB4825610.1"/>
    </source>
</evidence>
<dbReference type="Proteomes" id="UP001139311">
    <property type="component" value="Unassembled WGS sequence"/>
</dbReference>
<name>A0A9X1LDR5_9PROT</name>
<protein>
    <submittedName>
        <fullName evidence="3">IS630 family transposase</fullName>
    </submittedName>
</protein>
<gene>
    <name evidence="3" type="ORF">LHA35_28360</name>
</gene>